<comment type="similarity">
    <text evidence="1">In the N-terminal section; belongs to the PMEI family.</text>
</comment>
<dbReference type="InterPro" id="IPR035513">
    <property type="entry name" value="Invertase/methylesterase_inhib"/>
</dbReference>
<evidence type="ECO:0000313" key="9">
    <source>
        <dbReference type="EMBL" id="QIR83198.1"/>
    </source>
</evidence>
<dbReference type="InterPro" id="IPR006501">
    <property type="entry name" value="Pectinesterase_inhib_dom"/>
</dbReference>
<evidence type="ECO:0000256" key="3">
    <source>
        <dbReference type="ARBA" id="ARBA00013229"/>
    </source>
</evidence>
<dbReference type="FunFam" id="1.20.140.40:FF:000010">
    <property type="entry name" value="Pectinesterase"/>
    <property type="match status" value="1"/>
</dbReference>
<name>A0A6G9W390_CUNLA</name>
<dbReference type="EC" id="3.1.1.11" evidence="3"/>
<dbReference type="InterPro" id="IPR051955">
    <property type="entry name" value="PME_Inhibitor"/>
</dbReference>
<feature type="chain" id="PRO_5026039398" description="pectinesterase" evidence="7">
    <location>
        <begin position="23"/>
        <end position="194"/>
    </location>
</feature>
<protein>
    <recommendedName>
        <fullName evidence="3">pectinesterase</fullName>
        <ecNumber evidence="3">3.1.1.11</ecNumber>
    </recommendedName>
</protein>
<keyword evidence="5" id="KW-1015">Disulfide bond</keyword>
<keyword evidence="6" id="KW-0325">Glycoprotein</keyword>
<proteinExistence type="evidence at transcript level"/>
<feature type="signal peptide" evidence="7">
    <location>
        <begin position="1"/>
        <end position="22"/>
    </location>
</feature>
<feature type="domain" description="Pectinesterase inhibitor" evidence="8">
    <location>
        <begin position="25"/>
        <end position="183"/>
    </location>
</feature>
<dbReference type="SMART" id="SM00856">
    <property type="entry name" value="PMEI"/>
    <property type="match status" value="1"/>
</dbReference>
<keyword evidence="4 7" id="KW-0732">Signal</keyword>
<dbReference type="PANTHER" id="PTHR31080">
    <property type="entry name" value="PECTINESTERASE INHIBITOR-LIKE"/>
    <property type="match status" value="1"/>
</dbReference>
<evidence type="ECO:0000259" key="8">
    <source>
        <dbReference type="SMART" id="SM00856"/>
    </source>
</evidence>
<dbReference type="EMBL" id="MK585507">
    <property type="protein sequence ID" value="QIR83198.1"/>
    <property type="molecule type" value="mRNA"/>
</dbReference>
<reference evidence="9" key="1">
    <citation type="submission" date="2019-03" db="EMBL/GenBank/DDBJ databases">
        <title>Molecular characterization of PME/PMEI genes and their involvement in root border cells releasing of Chinese fir.</title>
        <authorList>
            <person name="Lu W."/>
        </authorList>
    </citation>
    <scope>NUCLEOTIDE SEQUENCE</scope>
</reference>
<evidence type="ECO:0000256" key="2">
    <source>
        <dbReference type="ARBA" id="ARBA00007786"/>
    </source>
</evidence>
<organism evidence="9">
    <name type="scientific">Cunninghamia lanceolata</name>
    <name type="common">China fir</name>
    <name type="synonym">Pinus lanceolata</name>
    <dbReference type="NCBI Taxonomy" id="28977"/>
    <lineage>
        <taxon>Eukaryota</taxon>
        <taxon>Viridiplantae</taxon>
        <taxon>Streptophyta</taxon>
        <taxon>Embryophyta</taxon>
        <taxon>Tracheophyta</taxon>
        <taxon>Spermatophyta</taxon>
        <taxon>Pinopsida</taxon>
        <taxon>Pinidae</taxon>
        <taxon>Conifers II</taxon>
        <taxon>Cupressales</taxon>
        <taxon>Cupressaceae</taxon>
        <taxon>Cunninghamia</taxon>
    </lineage>
</organism>
<evidence type="ECO:0000256" key="6">
    <source>
        <dbReference type="ARBA" id="ARBA00023180"/>
    </source>
</evidence>
<evidence type="ECO:0000256" key="5">
    <source>
        <dbReference type="ARBA" id="ARBA00023157"/>
    </source>
</evidence>
<dbReference type="GO" id="GO:0030599">
    <property type="term" value="F:pectinesterase activity"/>
    <property type="evidence" value="ECO:0007669"/>
    <property type="project" value="UniProtKB-EC"/>
</dbReference>
<dbReference type="PANTHER" id="PTHR31080:SF296">
    <property type="entry name" value="OS05G0360900 PROTEIN"/>
    <property type="match status" value="1"/>
</dbReference>
<evidence type="ECO:0000256" key="1">
    <source>
        <dbReference type="ARBA" id="ARBA00006027"/>
    </source>
</evidence>
<dbReference type="Gene3D" id="1.20.140.40">
    <property type="entry name" value="Invertase/pectin methylesterase inhibitor family protein"/>
    <property type="match status" value="1"/>
</dbReference>
<accession>A0A6G9W390</accession>
<gene>
    <name evidence="9" type="primary">PMEI4</name>
</gene>
<dbReference type="NCBIfam" id="TIGR01614">
    <property type="entry name" value="PME_inhib"/>
    <property type="match status" value="1"/>
</dbReference>
<evidence type="ECO:0000256" key="7">
    <source>
        <dbReference type="SAM" id="SignalP"/>
    </source>
</evidence>
<comment type="similarity">
    <text evidence="2">In the C-terminal section; belongs to the pectinesterase family.</text>
</comment>
<dbReference type="CDD" id="cd15798">
    <property type="entry name" value="PMEI-like_3"/>
    <property type="match status" value="1"/>
</dbReference>
<dbReference type="Pfam" id="PF04043">
    <property type="entry name" value="PMEI"/>
    <property type="match status" value="1"/>
</dbReference>
<dbReference type="AlphaFoldDB" id="A0A6G9W390"/>
<dbReference type="SUPFAM" id="SSF101148">
    <property type="entry name" value="Plant invertase/pectin methylesterase inhibitor"/>
    <property type="match status" value="1"/>
</dbReference>
<evidence type="ECO:0000256" key="4">
    <source>
        <dbReference type="ARBA" id="ARBA00022729"/>
    </source>
</evidence>
<sequence>MDHSTLFFLLTVTAILASGATAMRPGDDFIESSCKVTRYPDLCVASLRSYAASLQEKQSQKELVKAAVKVSLQNSRNMTIWAVKLSRRAADLNKRERGALKDCVENFGDTSEQIRESLAELKHLRPDTFKFQMSNVQTWMSAALTNEDSCLDGFQELRKGRVKVLVNGRVQKACKLISNALALANNLAATTTGY</sequence>
<dbReference type="GO" id="GO:0004857">
    <property type="term" value="F:enzyme inhibitor activity"/>
    <property type="evidence" value="ECO:0007669"/>
    <property type="project" value="InterPro"/>
</dbReference>